<evidence type="ECO:0000256" key="1">
    <source>
        <dbReference type="SAM" id="MobiDB-lite"/>
    </source>
</evidence>
<accession>A0AAV6TC45</accession>
<evidence type="ECO:0000256" key="2">
    <source>
        <dbReference type="SAM" id="SignalP"/>
    </source>
</evidence>
<proteinExistence type="predicted"/>
<keyword evidence="2" id="KW-0732">Signal</keyword>
<reference evidence="3 4" key="1">
    <citation type="journal article" date="2021" name="Sci. Rep.">
        <title>Chromosome anchoring in Senegalese sole (Solea senegalensis) reveals sex-associated markers and genome rearrangements in flatfish.</title>
        <authorList>
            <person name="Guerrero-Cozar I."/>
            <person name="Gomez-Garrido J."/>
            <person name="Berbel C."/>
            <person name="Martinez-Blanch J.F."/>
            <person name="Alioto T."/>
            <person name="Claros M.G."/>
            <person name="Gagnaire P.A."/>
            <person name="Manchado M."/>
        </authorList>
    </citation>
    <scope>NUCLEOTIDE SEQUENCE [LARGE SCALE GENOMIC DNA]</scope>
    <source>
        <strain evidence="3">Sse05_10M</strain>
    </source>
</reference>
<keyword evidence="4" id="KW-1185">Reference proteome</keyword>
<feature type="chain" id="PRO_5043798327" evidence="2">
    <location>
        <begin position="30"/>
        <end position="114"/>
    </location>
</feature>
<comment type="caution">
    <text evidence="3">The sequence shown here is derived from an EMBL/GenBank/DDBJ whole genome shotgun (WGS) entry which is preliminary data.</text>
</comment>
<evidence type="ECO:0000313" key="4">
    <source>
        <dbReference type="Proteomes" id="UP000693946"/>
    </source>
</evidence>
<name>A0AAV6TC45_SOLSE</name>
<gene>
    <name evidence="3" type="ORF">JOB18_043387</name>
</gene>
<protein>
    <submittedName>
        <fullName evidence="3">Uncharacterized protein</fullName>
    </submittedName>
</protein>
<dbReference type="Proteomes" id="UP000693946">
    <property type="component" value="Linkage Group LG1"/>
</dbReference>
<organism evidence="3 4">
    <name type="scientific">Solea senegalensis</name>
    <name type="common">Senegalese sole</name>
    <dbReference type="NCBI Taxonomy" id="28829"/>
    <lineage>
        <taxon>Eukaryota</taxon>
        <taxon>Metazoa</taxon>
        <taxon>Chordata</taxon>
        <taxon>Craniata</taxon>
        <taxon>Vertebrata</taxon>
        <taxon>Euteleostomi</taxon>
        <taxon>Actinopterygii</taxon>
        <taxon>Neopterygii</taxon>
        <taxon>Teleostei</taxon>
        <taxon>Neoteleostei</taxon>
        <taxon>Acanthomorphata</taxon>
        <taxon>Carangaria</taxon>
        <taxon>Pleuronectiformes</taxon>
        <taxon>Pleuronectoidei</taxon>
        <taxon>Soleidae</taxon>
        <taxon>Solea</taxon>
    </lineage>
</organism>
<sequence>MALPILRLSLFLLPSCLFLYLLLPPHASALHLWPSIPANGRSIFQQLWTQDTARRRTVLLPSDLSTLRIDLKERQTKARGENEETPVADSGQGPISCQQCQCQSSLQIRRRGPQ</sequence>
<feature type="signal peptide" evidence="2">
    <location>
        <begin position="1"/>
        <end position="29"/>
    </location>
</feature>
<feature type="region of interest" description="Disordered" evidence="1">
    <location>
        <begin position="73"/>
        <end position="97"/>
    </location>
</feature>
<dbReference type="AlphaFoldDB" id="A0AAV6TC45"/>
<dbReference type="EMBL" id="JAGKHQ010000001">
    <property type="protein sequence ID" value="KAG7526641.1"/>
    <property type="molecule type" value="Genomic_DNA"/>
</dbReference>
<feature type="compositionally biased region" description="Basic and acidic residues" evidence="1">
    <location>
        <begin position="73"/>
        <end position="82"/>
    </location>
</feature>
<evidence type="ECO:0000313" key="3">
    <source>
        <dbReference type="EMBL" id="KAG7526641.1"/>
    </source>
</evidence>